<proteinExistence type="predicted"/>
<sequence>MWEIFQSTGHIGAYLAYRSCIEPKGSGETNGNFKNNMEYM</sequence>
<evidence type="ECO:0008006" key="2">
    <source>
        <dbReference type="Google" id="ProtNLM"/>
    </source>
</evidence>
<reference evidence="1" key="1">
    <citation type="submission" date="2019-08" db="EMBL/GenBank/DDBJ databases">
        <authorList>
            <person name="Kucharzyk K."/>
            <person name="Murdoch R.W."/>
            <person name="Higgins S."/>
            <person name="Loffler F."/>
        </authorList>
    </citation>
    <scope>NUCLEOTIDE SEQUENCE</scope>
</reference>
<organism evidence="1">
    <name type="scientific">bioreactor metagenome</name>
    <dbReference type="NCBI Taxonomy" id="1076179"/>
    <lineage>
        <taxon>unclassified sequences</taxon>
        <taxon>metagenomes</taxon>
        <taxon>ecological metagenomes</taxon>
    </lineage>
</organism>
<accession>A0A644T8U2</accession>
<comment type="caution">
    <text evidence="1">The sequence shown here is derived from an EMBL/GenBank/DDBJ whole genome shotgun (WGS) entry which is preliminary data.</text>
</comment>
<gene>
    <name evidence="1" type="ORF">SDC9_08954</name>
</gene>
<evidence type="ECO:0000313" key="1">
    <source>
        <dbReference type="EMBL" id="MPL63328.1"/>
    </source>
</evidence>
<dbReference type="EMBL" id="VSSQ01000021">
    <property type="protein sequence ID" value="MPL63328.1"/>
    <property type="molecule type" value="Genomic_DNA"/>
</dbReference>
<dbReference type="AlphaFoldDB" id="A0A644T8U2"/>
<protein>
    <recommendedName>
        <fullName evidence="2">YqzL family protein</fullName>
    </recommendedName>
</protein>
<name>A0A644T8U2_9ZZZZ</name>